<keyword evidence="2" id="KW-1185">Reference proteome</keyword>
<name>A0A183HYY5_9BILA</name>
<sequence>MLFSFTAIKISAQCDLESDHTKLGRCLRPWLDLWEMIRVKEIHAANLVYPVPFYTRESVLFLCSAYFDSQSTCMTSEILEKCKRNEMIIFIQRHMRYYCGDRAKIVFGKFDCLRSALMSNQHCWRHIQDISSPTYRPSKCIGIPKFVNCMLPDVRSKCKNSGAHVFVDAITSFECALEKELVQQSAKYIARINATGEFTEKVGRSMLYHLLCYNMTLNPIRSNYYAEISQRSIGWVYHEYILNELPAALPVLDEEGNGQWYENICLFYDKFWKMTDEIFDGEISRPSIQKYLTVENNIANFFSTPPASFPTNGGQRSLNANKTFERSNEINSTDGLFSSSDSKTKQTFHYRRASARKINPNLDYVEETTLLESDPAIELALNNDENVLSISKTKSLKCTMKQEEEIAQCYAPMIELWNKIQNRHRSSDNILLPIFNYHLKELSDLCDLLDAIFDSCFTTSLINDCQGNSISYNLSFSADMKATITEKMKNDVSSEKQKMNPSIESEIHPVKILDGELFSYQLSTKCTEEMQMKTRMCVHPLLISWNNLRQQKPMLKNVSFPMYKYTSQELLELCDGYANVFQCAGSELITICLNEEMVRFTRDHFGYICTTQNIKRFMKHYECIVEVATAYSKKCQMFITGVAGPGKDLKKCRGIRQYYNCMKPEIIRECRSEALKEFETSIIEYGCDLSLHDSAHL</sequence>
<dbReference type="Proteomes" id="UP000267606">
    <property type="component" value="Unassembled WGS sequence"/>
</dbReference>
<reference evidence="3" key="1">
    <citation type="submission" date="2016-06" db="UniProtKB">
        <authorList>
            <consortium name="WormBaseParasite"/>
        </authorList>
    </citation>
    <scope>IDENTIFICATION</scope>
</reference>
<dbReference type="EMBL" id="UZAJ01039908">
    <property type="protein sequence ID" value="VDP11942.1"/>
    <property type="molecule type" value="Genomic_DNA"/>
</dbReference>
<organism evidence="3">
    <name type="scientific">Onchocerca flexuosa</name>
    <dbReference type="NCBI Taxonomy" id="387005"/>
    <lineage>
        <taxon>Eukaryota</taxon>
        <taxon>Metazoa</taxon>
        <taxon>Ecdysozoa</taxon>
        <taxon>Nematoda</taxon>
        <taxon>Chromadorea</taxon>
        <taxon>Rhabditida</taxon>
        <taxon>Spirurina</taxon>
        <taxon>Spiruromorpha</taxon>
        <taxon>Filarioidea</taxon>
        <taxon>Onchocercidae</taxon>
        <taxon>Onchocerca</taxon>
    </lineage>
</organism>
<protein>
    <submittedName>
        <fullName evidence="3">DUF659 domain-containing protein</fullName>
    </submittedName>
</protein>
<evidence type="ECO:0000313" key="3">
    <source>
        <dbReference type="WBParaSite" id="OFLC_0001269801-mRNA-1"/>
    </source>
</evidence>
<dbReference type="WBParaSite" id="OFLC_0001269801-mRNA-1">
    <property type="protein sequence ID" value="OFLC_0001269801-mRNA-1"/>
    <property type="gene ID" value="OFLC_0001269801"/>
</dbReference>
<evidence type="ECO:0000313" key="1">
    <source>
        <dbReference type="EMBL" id="VDP11942.1"/>
    </source>
</evidence>
<gene>
    <name evidence="1" type="ORF">OFLC_LOCUS12697</name>
</gene>
<proteinExistence type="predicted"/>
<dbReference type="AlphaFoldDB" id="A0A183HYY5"/>
<evidence type="ECO:0000313" key="2">
    <source>
        <dbReference type="Proteomes" id="UP000267606"/>
    </source>
</evidence>
<reference evidence="1 2" key="2">
    <citation type="submission" date="2018-11" db="EMBL/GenBank/DDBJ databases">
        <authorList>
            <consortium name="Pathogen Informatics"/>
        </authorList>
    </citation>
    <scope>NUCLEOTIDE SEQUENCE [LARGE SCALE GENOMIC DNA]</scope>
</reference>
<accession>A0A183HYY5</accession>